<keyword evidence="25" id="KW-1185">Reference proteome</keyword>
<dbReference type="NCBIfam" id="NF009805">
    <property type="entry name" value="PRK13289.1"/>
    <property type="match status" value="1"/>
</dbReference>
<dbReference type="GO" id="GO:0019825">
    <property type="term" value="F:oxygen binding"/>
    <property type="evidence" value="ECO:0007669"/>
    <property type="project" value="InterPro"/>
</dbReference>
<keyword evidence="21" id="KW-0813">Transport</keyword>
<dbReference type="SUPFAM" id="SSF52343">
    <property type="entry name" value="Ferredoxin reductase-like, C-terminal NADP-linked domain"/>
    <property type="match status" value="1"/>
</dbReference>
<evidence type="ECO:0000256" key="1">
    <source>
        <dbReference type="ARBA" id="ARBA00001970"/>
    </source>
</evidence>
<name>A0A1L3MV39_9BACI</name>
<dbReference type="InterPro" id="IPR017927">
    <property type="entry name" value="FAD-bd_FR_type"/>
</dbReference>
<dbReference type="FunFam" id="2.40.30.10:FF:000034">
    <property type="entry name" value="Flavohemoprotein"/>
    <property type="match status" value="1"/>
</dbReference>
<evidence type="ECO:0000256" key="15">
    <source>
        <dbReference type="ARBA" id="ARBA00023027"/>
    </source>
</evidence>
<keyword evidence="14" id="KW-0408">Iron</keyword>
<evidence type="ECO:0000256" key="21">
    <source>
        <dbReference type="RuleBase" id="RU000356"/>
    </source>
</evidence>
<evidence type="ECO:0000259" key="22">
    <source>
        <dbReference type="PROSITE" id="PS01033"/>
    </source>
</evidence>
<dbReference type="SUPFAM" id="SSF46458">
    <property type="entry name" value="Globin-like"/>
    <property type="match status" value="1"/>
</dbReference>
<comment type="catalytic activity">
    <reaction evidence="19">
        <text>2 nitric oxide + NADH + 2 O2 = 2 nitrate + NAD(+) + H(+)</text>
        <dbReference type="Rhea" id="RHEA:19469"/>
        <dbReference type="ChEBI" id="CHEBI:15378"/>
        <dbReference type="ChEBI" id="CHEBI:15379"/>
        <dbReference type="ChEBI" id="CHEBI:16480"/>
        <dbReference type="ChEBI" id="CHEBI:17632"/>
        <dbReference type="ChEBI" id="CHEBI:57540"/>
        <dbReference type="ChEBI" id="CHEBI:57945"/>
        <dbReference type="EC" id="1.14.12.17"/>
    </reaction>
</comment>
<dbReference type="KEGG" id="bwh:A9C19_16100"/>
<dbReference type="PANTHER" id="PTHR43396">
    <property type="entry name" value="FLAVOHEMOPROTEIN"/>
    <property type="match status" value="1"/>
</dbReference>
<evidence type="ECO:0000313" key="25">
    <source>
        <dbReference type="Proteomes" id="UP000181936"/>
    </source>
</evidence>
<dbReference type="GO" id="GO:0071949">
    <property type="term" value="F:FAD binding"/>
    <property type="evidence" value="ECO:0007669"/>
    <property type="project" value="TreeGrafter"/>
</dbReference>
<dbReference type="CDD" id="cd14777">
    <property type="entry name" value="Yhb1-globin-like"/>
    <property type="match status" value="1"/>
</dbReference>
<evidence type="ECO:0000256" key="17">
    <source>
        <dbReference type="ARBA" id="ARBA00030929"/>
    </source>
</evidence>
<dbReference type="PANTHER" id="PTHR43396:SF3">
    <property type="entry name" value="FLAVOHEMOPROTEIN"/>
    <property type="match status" value="1"/>
</dbReference>
<comment type="cofactor">
    <cofactor evidence="2">
        <name>FAD</name>
        <dbReference type="ChEBI" id="CHEBI:57692"/>
    </cofactor>
</comment>
<dbReference type="Gene3D" id="2.40.30.10">
    <property type="entry name" value="Translation factors"/>
    <property type="match status" value="1"/>
</dbReference>
<evidence type="ECO:0000256" key="20">
    <source>
        <dbReference type="ARBA" id="ARBA00049433"/>
    </source>
</evidence>
<organism evidence="24 25">
    <name type="scientific">Bacillus weihaiensis</name>
    <dbReference type="NCBI Taxonomy" id="1547283"/>
    <lineage>
        <taxon>Bacteria</taxon>
        <taxon>Bacillati</taxon>
        <taxon>Bacillota</taxon>
        <taxon>Bacilli</taxon>
        <taxon>Bacillales</taxon>
        <taxon>Bacillaceae</taxon>
        <taxon>Bacillus</taxon>
    </lineage>
</organism>
<reference evidence="24 25" key="1">
    <citation type="journal article" date="2016" name="Sci. Rep.">
        <title>Complete genome sequence and transcriptomic analysis of a novel marine strain Bacillus weihaiensis reveals the mechanism of brown algae degradation.</title>
        <authorList>
            <person name="Zhu Y."/>
            <person name="Chen P."/>
            <person name="Bao Y."/>
            <person name="Men Y."/>
            <person name="Zeng Y."/>
            <person name="Yang J."/>
            <person name="Sun J."/>
            <person name="Sun Y."/>
        </authorList>
    </citation>
    <scope>NUCLEOTIDE SEQUENCE [LARGE SCALE GENOMIC DNA]</scope>
    <source>
        <strain evidence="24 25">Alg07</strain>
    </source>
</reference>
<comment type="similarity">
    <text evidence="4">Belongs to the globin family. Two-domain flavohemoproteins subfamily.</text>
</comment>
<dbReference type="InterPro" id="IPR039261">
    <property type="entry name" value="FNR_nucleotide-bd"/>
</dbReference>
<keyword evidence="13" id="KW-0560">Oxidoreductase</keyword>
<evidence type="ECO:0000313" key="24">
    <source>
        <dbReference type="EMBL" id="APH06140.1"/>
    </source>
</evidence>
<dbReference type="InterPro" id="IPR000971">
    <property type="entry name" value="Globin"/>
</dbReference>
<dbReference type="AlphaFoldDB" id="A0A1L3MV39"/>
<keyword evidence="11" id="KW-0274">FAD</keyword>
<dbReference type="GO" id="GO:0020037">
    <property type="term" value="F:heme binding"/>
    <property type="evidence" value="ECO:0007669"/>
    <property type="project" value="InterPro"/>
</dbReference>
<dbReference type="GO" id="GO:0046210">
    <property type="term" value="P:nitric oxide catabolic process"/>
    <property type="evidence" value="ECO:0007669"/>
    <property type="project" value="TreeGrafter"/>
</dbReference>
<dbReference type="EC" id="1.14.12.17" evidence="5"/>
<evidence type="ECO:0000256" key="13">
    <source>
        <dbReference type="ARBA" id="ARBA00023002"/>
    </source>
</evidence>
<dbReference type="InterPro" id="IPR017938">
    <property type="entry name" value="Riboflavin_synthase-like_b-brl"/>
</dbReference>
<dbReference type="InterPro" id="IPR008333">
    <property type="entry name" value="Cbr1-like_FAD-bd_dom"/>
</dbReference>
<evidence type="ECO:0000256" key="5">
    <source>
        <dbReference type="ARBA" id="ARBA00012229"/>
    </source>
</evidence>
<evidence type="ECO:0000256" key="11">
    <source>
        <dbReference type="ARBA" id="ARBA00022827"/>
    </source>
</evidence>
<dbReference type="RefSeq" id="WP_072580942.1">
    <property type="nucleotide sequence ID" value="NZ_CP016020.1"/>
</dbReference>
<keyword evidence="24" id="KW-0223">Dioxygenase</keyword>
<dbReference type="FunFam" id="3.40.50.80:FF:000010">
    <property type="entry name" value="Flavohemoprotein"/>
    <property type="match status" value="1"/>
</dbReference>
<keyword evidence="12" id="KW-0521">NADP</keyword>
<evidence type="ECO:0000256" key="18">
    <source>
        <dbReference type="ARBA" id="ARBA00033187"/>
    </source>
</evidence>
<keyword evidence="7 21" id="KW-0349">Heme</keyword>
<evidence type="ECO:0000256" key="14">
    <source>
        <dbReference type="ARBA" id="ARBA00023004"/>
    </source>
</evidence>
<dbReference type="STRING" id="1547283.A9C19_16100"/>
<dbReference type="Pfam" id="PF00042">
    <property type="entry name" value="Globin"/>
    <property type="match status" value="1"/>
</dbReference>
<dbReference type="Pfam" id="PF00970">
    <property type="entry name" value="FAD_binding_6"/>
    <property type="match status" value="1"/>
</dbReference>
<dbReference type="Proteomes" id="UP000181936">
    <property type="component" value="Chromosome"/>
</dbReference>
<dbReference type="GO" id="GO:0008941">
    <property type="term" value="F:nitric oxide dioxygenase NAD(P)H activity"/>
    <property type="evidence" value="ECO:0007669"/>
    <property type="project" value="UniProtKB-EC"/>
</dbReference>
<evidence type="ECO:0000256" key="7">
    <source>
        <dbReference type="ARBA" id="ARBA00022617"/>
    </source>
</evidence>
<dbReference type="PROSITE" id="PS51384">
    <property type="entry name" value="FAD_FR"/>
    <property type="match status" value="1"/>
</dbReference>
<evidence type="ECO:0000256" key="9">
    <source>
        <dbReference type="ARBA" id="ARBA00022630"/>
    </source>
</evidence>
<sequence length="397" mass="45204">MVSEKTSKIVKATAPILAERGREITSYFYKTMFNDHPELLHLFNHANQEKGRQQAALANTIYAAATAIDQLDVLVPVVRQIAHKHRSLHVKKEHYPIVGEYLVRAIKDVLGEEATTEIVDAWKEAYTEIAQVFIQVEEDLYKEAREKAWEGFKTFRITRKKEESSVITSFYLEAEDGLQIPSFLPGQYVTLRLPLSGEPYLFNRQYSLSDAYNEKYLRISVKREGDEDRKGKVSHYLHDVLQEGDLIEITAPAGDFVLDQSTTPVYLISGGVGITPMMSMLNDLSTHQSDRHVTFIHASRNQESHAFKQEVTSLLHQIEHGKQVVFYDVLPPITKDDTSHEGPLDVEKLSRILSEKQGVFYICGPIPFMKSVIHSLHSLGVKKEAIRYEFFGPSLQI</sequence>
<proteinExistence type="inferred from homology"/>
<comment type="cofactor">
    <cofactor evidence="1">
        <name>heme b</name>
        <dbReference type="ChEBI" id="CHEBI:60344"/>
    </cofactor>
</comment>
<feature type="domain" description="FAD-binding FR-type" evidence="23">
    <location>
        <begin position="150"/>
        <end position="259"/>
    </location>
</feature>
<protein>
    <recommendedName>
        <fullName evidence="6">Flavohemoprotein</fullName>
        <ecNumber evidence="5">1.14.12.17</ecNumber>
    </recommendedName>
    <alternativeName>
        <fullName evidence="17">Flavohemoglobin</fullName>
    </alternativeName>
    <alternativeName>
        <fullName evidence="16">Hemoglobin-like protein</fullName>
    </alternativeName>
    <alternativeName>
        <fullName evidence="18">Nitric oxide dioxygenase</fullName>
    </alternativeName>
</protein>
<dbReference type="CDD" id="cd06184">
    <property type="entry name" value="flavohem_like_fad_nad_binding"/>
    <property type="match status" value="1"/>
</dbReference>
<comment type="similarity">
    <text evidence="3">In the C-terminal section; belongs to the flavoprotein pyridine nucleotide cytochrome reductase family.</text>
</comment>
<evidence type="ECO:0000256" key="6">
    <source>
        <dbReference type="ARBA" id="ARBA00014637"/>
    </source>
</evidence>
<keyword evidence="10" id="KW-0479">Metal-binding</keyword>
<keyword evidence="15" id="KW-0520">NAD</keyword>
<evidence type="ECO:0000256" key="2">
    <source>
        <dbReference type="ARBA" id="ARBA00001974"/>
    </source>
</evidence>
<dbReference type="Pfam" id="PF00175">
    <property type="entry name" value="NAD_binding_1"/>
    <property type="match status" value="1"/>
</dbReference>
<evidence type="ECO:0000256" key="19">
    <source>
        <dbReference type="ARBA" id="ARBA00048649"/>
    </source>
</evidence>
<dbReference type="GO" id="GO:0046872">
    <property type="term" value="F:metal ion binding"/>
    <property type="evidence" value="ECO:0007669"/>
    <property type="project" value="UniProtKB-KW"/>
</dbReference>
<evidence type="ECO:0000256" key="8">
    <source>
        <dbReference type="ARBA" id="ARBA00022621"/>
    </source>
</evidence>
<keyword evidence="8 21" id="KW-0561">Oxygen transport</keyword>
<dbReference type="Gene3D" id="1.10.490.10">
    <property type="entry name" value="Globins"/>
    <property type="match status" value="1"/>
</dbReference>
<evidence type="ECO:0000256" key="12">
    <source>
        <dbReference type="ARBA" id="ARBA00022857"/>
    </source>
</evidence>
<dbReference type="OrthoDB" id="9801223at2"/>
<dbReference type="PROSITE" id="PS01033">
    <property type="entry name" value="GLOBIN"/>
    <property type="match status" value="1"/>
</dbReference>
<dbReference type="EMBL" id="CP016020">
    <property type="protein sequence ID" value="APH06140.1"/>
    <property type="molecule type" value="Genomic_DNA"/>
</dbReference>
<feature type="domain" description="Globin" evidence="22">
    <location>
        <begin position="1"/>
        <end position="138"/>
    </location>
</feature>
<dbReference type="InterPro" id="IPR001433">
    <property type="entry name" value="OxRdtase_FAD/NAD-bd"/>
</dbReference>
<dbReference type="SUPFAM" id="SSF63380">
    <property type="entry name" value="Riboflavin synthase domain-like"/>
    <property type="match status" value="1"/>
</dbReference>
<comment type="catalytic activity">
    <reaction evidence="20">
        <text>2 nitric oxide + NADPH + 2 O2 = 2 nitrate + NADP(+) + H(+)</text>
        <dbReference type="Rhea" id="RHEA:19465"/>
        <dbReference type="ChEBI" id="CHEBI:15378"/>
        <dbReference type="ChEBI" id="CHEBI:15379"/>
        <dbReference type="ChEBI" id="CHEBI:16480"/>
        <dbReference type="ChEBI" id="CHEBI:17632"/>
        <dbReference type="ChEBI" id="CHEBI:57783"/>
        <dbReference type="ChEBI" id="CHEBI:58349"/>
        <dbReference type="EC" id="1.14.12.17"/>
    </reaction>
</comment>
<dbReference type="Gene3D" id="3.40.50.80">
    <property type="entry name" value="Nucleotide-binding domain of ferredoxin-NADP reductase (FNR) module"/>
    <property type="match status" value="1"/>
</dbReference>
<keyword evidence="9" id="KW-0285">Flavoprotein</keyword>
<dbReference type="FunFam" id="1.10.490.10:FF:000003">
    <property type="entry name" value="Flavohemoprotein"/>
    <property type="match status" value="1"/>
</dbReference>
<dbReference type="InterPro" id="IPR012292">
    <property type="entry name" value="Globin/Proto"/>
</dbReference>
<dbReference type="GO" id="GO:0071500">
    <property type="term" value="P:cellular response to nitrosative stress"/>
    <property type="evidence" value="ECO:0007669"/>
    <property type="project" value="TreeGrafter"/>
</dbReference>
<dbReference type="PRINTS" id="PR00410">
    <property type="entry name" value="PHEHYDRXLASE"/>
</dbReference>
<dbReference type="GO" id="GO:0005344">
    <property type="term" value="F:oxygen carrier activity"/>
    <property type="evidence" value="ECO:0007669"/>
    <property type="project" value="UniProtKB-KW"/>
</dbReference>
<evidence type="ECO:0000256" key="10">
    <source>
        <dbReference type="ARBA" id="ARBA00022723"/>
    </source>
</evidence>
<evidence type="ECO:0000256" key="3">
    <source>
        <dbReference type="ARBA" id="ARBA00006401"/>
    </source>
</evidence>
<gene>
    <name evidence="24" type="ORF">A9C19_16100</name>
</gene>
<accession>A0A1L3MV39</accession>
<evidence type="ECO:0000256" key="16">
    <source>
        <dbReference type="ARBA" id="ARBA00030024"/>
    </source>
</evidence>
<evidence type="ECO:0000259" key="23">
    <source>
        <dbReference type="PROSITE" id="PS51384"/>
    </source>
</evidence>
<dbReference type="InterPro" id="IPR009050">
    <property type="entry name" value="Globin-like_sf"/>
</dbReference>
<evidence type="ECO:0000256" key="4">
    <source>
        <dbReference type="ARBA" id="ARBA00008414"/>
    </source>
</evidence>